<feature type="chain" id="PRO_5045344526" description="Lipoprotein" evidence="2">
    <location>
        <begin position="23"/>
        <end position="314"/>
    </location>
</feature>
<keyword evidence="2" id="KW-0732">Signal</keyword>
<protein>
    <recommendedName>
        <fullName evidence="5">Lipoprotein</fullName>
    </recommendedName>
</protein>
<sequence>MTPTRLAAAAALATLVASGCGAPPDAAPGEEWSLHPTALPGPRPGQPDADGAPHGPERSAAPSAEPRGGPSPHGPLAGTGAEGARAVAAPSRSVADYMDSLARTGDPGRMREGLPRTAEDSAARAHLLHQTAIAQARADGGRPAPDAEVGQTPDGYELCSGEDPDTEPVCVAYGSFTAEDGLLADLRVDGRDPGPGLLVAEDVTDESEGVRARLLTAHRAASGEPLAVTVEFTTADRVSLDLFQASYAGGGGDGGQGGGGGLRASEAVGRYALDRGEGTHAAFLFPGAEPGGTLTVGGCLEECSAVIDIELPVG</sequence>
<dbReference type="RefSeq" id="WP_212643805.1">
    <property type="nucleotide sequence ID" value="NZ_CP074132.1"/>
</dbReference>
<proteinExistence type="predicted"/>
<dbReference type="Proteomes" id="UP000678016">
    <property type="component" value="Chromosome"/>
</dbReference>
<feature type="compositionally biased region" description="Low complexity" evidence="1">
    <location>
        <begin position="84"/>
        <end position="95"/>
    </location>
</feature>
<dbReference type="PROSITE" id="PS51257">
    <property type="entry name" value="PROKAR_LIPOPROTEIN"/>
    <property type="match status" value="1"/>
</dbReference>
<evidence type="ECO:0000256" key="2">
    <source>
        <dbReference type="SAM" id="SignalP"/>
    </source>
</evidence>
<gene>
    <name evidence="3" type="ORF">KGD83_11825</name>
</gene>
<evidence type="ECO:0000313" key="4">
    <source>
        <dbReference type="Proteomes" id="UP000678016"/>
    </source>
</evidence>
<organism evidence="3 4">
    <name type="scientific">Nocardiopsis akebiae</name>
    <dbReference type="NCBI Taxonomy" id="2831968"/>
    <lineage>
        <taxon>Bacteria</taxon>
        <taxon>Bacillati</taxon>
        <taxon>Actinomycetota</taxon>
        <taxon>Actinomycetes</taxon>
        <taxon>Streptosporangiales</taxon>
        <taxon>Nocardiopsidaceae</taxon>
        <taxon>Nocardiopsis</taxon>
    </lineage>
</organism>
<reference evidence="4" key="1">
    <citation type="submission" date="2021-05" db="EMBL/GenBank/DDBJ databases">
        <title>Direct Submission.</title>
        <authorList>
            <person name="Li K."/>
            <person name="Gao J."/>
        </authorList>
    </citation>
    <scope>NUCLEOTIDE SEQUENCE [LARGE SCALE GENOMIC DNA]</scope>
    <source>
        <strain evidence="4">HDS12</strain>
    </source>
</reference>
<dbReference type="EMBL" id="CP074132">
    <property type="protein sequence ID" value="QUX31111.1"/>
    <property type="molecule type" value="Genomic_DNA"/>
</dbReference>
<accession>A0ABX8C9K5</accession>
<evidence type="ECO:0000256" key="1">
    <source>
        <dbReference type="SAM" id="MobiDB-lite"/>
    </source>
</evidence>
<keyword evidence="4" id="KW-1185">Reference proteome</keyword>
<feature type="region of interest" description="Disordered" evidence="1">
    <location>
        <begin position="18"/>
        <end position="121"/>
    </location>
</feature>
<evidence type="ECO:0000313" key="3">
    <source>
        <dbReference type="EMBL" id="QUX31111.1"/>
    </source>
</evidence>
<evidence type="ECO:0008006" key="5">
    <source>
        <dbReference type="Google" id="ProtNLM"/>
    </source>
</evidence>
<name>A0ABX8C9K5_9ACTN</name>
<feature type="signal peptide" evidence="2">
    <location>
        <begin position="1"/>
        <end position="22"/>
    </location>
</feature>
<feature type="compositionally biased region" description="Basic and acidic residues" evidence="1">
    <location>
        <begin position="106"/>
        <end position="121"/>
    </location>
</feature>